<name>X1A221_9ZZZZ</name>
<evidence type="ECO:0000313" key="1">
    <source>
        <dbReference type="EMBL" id="GAG64227.1"/>
    </source>
</evidence>
<reference evidence="1" key="1">
    <citation type="journal article" date="2014" name="Front. Microbiol.">
        <title>High frequency of phylogenetically diverse reductive dehalogenase-homologous genes in deep subseafloor sedimentary metagenomes.</title>
        <authorList>
            <person name="Kawai M."/>
            <person name="Futagami T."/>
            <person name="Toyoda A."/>
            <person name="Takaki Y."/>
            <person name="Nishi S."/>
            <person name="Hori S."/>
            <person name="Arai W."/>
            <person name="Tsubouchi T."/>
            <person name="Morono Y."/>
            <person name="Uchiyama I."/>
            <person name="Ito T."/>
            <person name="Fujiyama A."/>
            <person name="Inagaki F."/>
            <person name="Takami H."/>
        </authorList>
    </citation>
    <scope>NUCLEOTIDE SEQUENCE</scope>
    <source>
        <strain evidence="1">Expedition CK06-06</strain>
    </source>
</reference>
<sequence>MKLNQKKRFKAKQNKRQKEREKIFNCFMEENSPIAYKLNKMGHKIEKK</sequence>
<dbReference type="EMBL" id="BART01001195">
    <property type="protein sequence ID" value="GAG64227.1"/>
    <property type="molecule type" value="Genomic_DNA"/>
</dbReference>
<comment type="caution">
    <text evidence="1">The sequence shown here is derived from an EMBL/GenBank/DDBJ whole genome shotgun (WGS) entry which is preliminary data.</text>
</comment>
<accession>X1A221</accession>
<organism evidence="1">
    <name type="scientific">marine sediment metagenome</name>
    <dbReference type="NCBI Taxonomy" id="412755"/>
    <lineage>
        <taxon>unclassified sequences</taxon>
        <taxon>metagenomes</taxon>
        <taxon>ecological metagenomes</taxon>
    </lineage>
</organism>
<protein>
    <submittedName>
        <fullName evidence="1">Uncharacterized protein</fullName>
    </submittedName>
</protein>
<dbReference type="AlphaFoldDB" id="X1A221"/>
<gene>
    <name evidence="1" type="ORF">S01H4_04454</name>
</gene>
<proteinExistence type="predicted"/>